<proteinExistence type="predicted"/>
<gene>
    <name evidence="3" type="ORF">LTR69_004629</name>
</gene>
<dbReference type="Proteomes" id="UP001345691">
    <property type="component" value="Unassembled WGS sequence"/>
</dbReference>
<keyword evidence="1" id="KW-0560">Oxidoreductase</keyword>
<dbReference type="InterPro" id="IPR037069">
    <property type="entry name" value="AcylCoA_DH/ox_N_sf"/>
</dbReference>
<name>A0ABR0JE86_9EURO</name>
<sequence length="238" mass="26812">MDRLRIPSTVTDRIRPHAKETLAKLKTFVEHDCVPADDVFESQLGSNPEERARTIPPILGDLKKKARELGLWNLWLHSHYEDGAGFTNLEYGLMCETMGRSRIAPEATNCSAPDTGNMEVLAKHGTKEQKERWLQPLLEGEIRSSFVMTERQQASSYAKNVSMSMRREGGEYVLNGTLTMGIRWIVFAKSNPEEPDENKQHSVILVSPQSPGVTILRNLHVYGFDGKLPASMQHKHSS</sequence>
<evidence type="ECO:0000313" key="3">
    <source>
        <dbReference type="EMBL" id="KAK5062271.1"/>
    </source>
</evidence>
<accession>A0ABR0JE86</accession>
<keyword evidence="4" id="KW-1185">Reference proteome</keyword>
<dbReference type="PANTHER" id="PTHR48083:SF13">
    <property type="entry name" value="ACYL-COA DEHYDROGENASE FAMILY MEMBER 11"/>
    <property type="match status" value="1"/>
</dbReference>
<dbReference type="Gene3D" id="2.40.110.10">
    <property type="entry name" value="Butyryl-CoA Dehydrogenase, subunit A, domain 2"/>
    <property type="match status" value="1"/>
</dbReference>
<dbReference type="InterPro" id="IPR009100">
    <property type="entry name" value="AcylCoA_DH/oxidase_NM_dom_sf"/>
</dbReference>
<dbReference type="InterPro" id="IPR013786">
    <property type="entry name" value="AcylCoA_DH/ox_N"/>
</dbReference>
<feature type="domain" description="Acyl-CoA dehydrogenase/oxidase N-terminal" evidence="2">
    <location>
        <begin position="54"/>
        <end position="141"/>
    </location>
</feature>
<protein>
    <recommendedName>
        <fullName evidence="2">Acyl-CoA dehydrogenase/oxidase N-terminal domain-containing protein</fullName>
    </recommendedName>
</protein>
<dbReference type="InterPro" id="IPR046373">
    <property type="entry name" value="Acyl-CoA_Oxase/DH_mid-dom_sf"/>
</dbReference>
<dbReference type="PANTHER" id="PTHR48083">
    <property type="entry name" value="MEDIUM-CHAIN SPECIFIC ACYL-COA DEHYDROGENASE, MITOCHONDRIAL-RELATED"/>
    <property type="match status" value="1"/>
</dbReference>
<organism evidence="3 4">
    <name type="scientific">Exophiala sideris</name>
    <dbReference type="NCBI Taxonomy" id="1016849"/>
    <lineage>
        <taxon>Eukaryota</taxon>
        <taxon>Fungi</taxon>
        <taxon>Dikarya</taxon>
        <taxon>Ascomycota</taxon>
        <taxon>Pezizomycotina</taxon>
        <taxon>Eurotiomycetes</taxon>
        <taxon>Chaetothyriomycetidae</taxon>
        <taxon>Chaetothyriales</taxon>
        <taxon>Herpotrichiellaceae</taxon>
        <taxon>Exophiala</taxon>
    </lineage>
</organism>
<dbReference type="Pfam" id="PF02771">
    <property type="entry name" value="Acyl-CoA_dh_N"/>
    <property type="match status" value="1"/>
</dbReference>
<evidence type="ECO:0000256" key="1">
    <source>
        <dbReference type="ARBA" id="ARBA00023002"/>
    </source>
</evidence>
<reference evidence="3 4" key="1">
    <citation type="submission" date="2023-08" db="EMBL/GenBank/DDBJ databases">
        <title>Black Yeasts Isolated from many extreme environments.</title>
        <authorList>
            <person name="Coleine C."/>
            <person name="Stajich J.E."/>
            <person name="Selbmann L."/>
        </authorList>
    </citation>
    <scope>NUCLEOTIDE SEQUENCE [LARGE SCALE GENOMIC DNA]</scope>
    <source>
        <strain evidence="3 4">CCFEE 6328</strain>
    </source>
</reference>
<dbReference type="Gene3D" id="1.10.540.10">
    <property type="entry name" value="Acyl-CoA dehydrogenase/oxidase, N-terminal domain"/>
    <property type="match status" value="1"/>
</dbReference>
<dbReference type="InterPro" id="IPR050741">
    <property type="entry name" value="Acyl-CoA_dehydrogenase"/>
</dbReference>
<dbReference type="SUPFAM" id="SSF56645">
    <property type="entry name" value="Acyl-CoA dehydrogenase NM domain-like"/>
    <property type="match status" value="1"/>
</dbReference>
<evidence type="ECO:0000313" key="4">
    <source>
        <dbReference type="Proteomes" id="UP001345691"/>
    </source>
</evidence>
<dbReference type="EMBL" id="JAVRRF010000008">
    <property type="protein sequence ID" value="KAK5062271.1"/>
    <property type="molecule type" value="Genomic_DNA"/>
</dbReference>
<evidence type="ECO:0000259" key="2">
    <source>
        <dbReference type="Pfam" id="PF02771"/>
    </source>
</evidence>
<comment type="caution">
    <text evidence="3">The sequence shown here is derived from an EMBL/GenBank/DDBJ whole genome shotgun (WGS) entry which is preliminary data.</text>
</comment>